<comment type="caution">
    <text evidence="2">The sequence shown here is derived from an EMBL/GenBank/DDBJ whole genome shotgun (WGS) entry which is preliminary data.</text>
</comment>
<sequence length="63" mass="7112">MIMHPFVSGLIFLGLGLFLILGSLWLRYKRDVRHVLLTRICLIAGAVVVCVALIAFYFSLFDV</sequence>
<keyword evidence="1" id="KW-1133">Transmembrane helix</keyword>
<evidence type="ECO:0000313" key="3">
    <source>
        <dbReference type="Proteomes" id="UP000050509"/>
    </source>
</evidence>
<reference evidence="2 3" key="1">
    <citation type="submission" date="2015-09" db="EMBL/GenBank/DDBJ databases">
        <title>Draft genome sequence of Kouleothrix aurantiaca JCM 19913.</title>
        <authorList>
            <person name="Hemp J."/>
        </authorList>
    </citation>
    <scope>NUCLEOTIDE SEQUENCE [LARGE SCALE GENOMIC DNA]</scope>
    <source>
        <strain evidence="2 3">COM-B</strain>
    </source>
</reference>
<feature type="transmembrane region" description="Helical" evidence="1">
    <location>
        <begin position="40"/>
        <end position="60"/>
    </location>
</feature>
<dbReference type="EMBL" id="LJCR01002453">
    <property type="protein sequence ID" value="KPV48708.1"/>
    <property type="molecule type" value="Genomic_DNA"/>
</dbReference>
<gene>
    <name evidence="2" type="ORF">SE17_36615</name>
</gene>
<organism evidence="2 3">
    <name type="scientific">Kouleothrix aurantiaca</name>
    <dbReference type="NCBI Taxonomy" id="186479"/>
    <lineage>
        <taxon>Bacteria</taxon>
        <taxon>Bacillati</taxon>
        <taxon>Chloroflexota</taxon>
        <taxon>Chloroflexia</taxon>
        <taxon>Chloroflexales</taxon>
        <taxon>Roseiflexineae</taxon>
        <taxon>Roseiflexaceae</taxon>
        <taxon>Kouleothrix</taxon>
    </lineage>
</organism>
<dbReference type="Proteomes" id="UP000050509">
    <property type="component" value="Unassembled WGS sequence"/>
</dbReference>
<accession>A0A0P9EWM1</accession>
<feature type="transmembrane region" description="Helical" evidence="1">
    <location>
        <begin position="6"/>
        <end position="28"/>
    </location>
</feature>
<keyword evidence="3" id="KW-1185">Reference proteome</keyword>
<name>A0A0P9EWM1_9CHLR</name>
<evidence type="ECO:0000256" key="1">
    <source>
        <dbReference type="SAM" id="Phobius"/>
    </source>
</evidence>
<proteinExistence type="predicted"/>
<evidence type="ECO:0000313" key="2">
    <source>
        <dbReference type="EMBL" id="KPV48708.1"/>
    </source>
</evidence>
<dbReference type="AlphaFoldDB" id="A0A0P9EWM1"/>
<keyword evidence="1" id="KW-0812">Transmembrane</keyword>
<keyword evidence="1" id="KW-0472">Membrane</keyword>
<protein>
    <submittedName>
        <fullName evidence="2">Uncharacterized protein</fullName>
    </submittedName>
</protein>